<keyword evidence="6" id="KW-1185">Reference proteome</keyword>
<dbReference type="PANTHER" id="PTHR21011">
    <property type="entry name" value="MITOCHONDRIAL 28S RIBOSOMAL PROTEIN S6"/>
    <property type="match status" value="1"/>
</dbReference>
<evidence type="ECO:0000256" key="1">
    <source>
        <dbReference type="ARBA" id="ARBA00009512"/>
    </source>
</evidence>
<dbReference type="EMBL" id="WJQS01000008">
    <property type="protein sequence ID" value="MRI86036.1"/>
    <property type="molecule type" value="Genomic_DNA"/>
</dbReference>
<keyword evidence="4 5" id="KW-0689">Ribosomal protein</keyword>
<keyword evidence="4" id="KW-0694">RNA-binding</keyword>
<dbReference type="CDD" id="cd00473">
    <property type="entry name" value="bS6"/>
    <property type="match status" value="1"/>
</dbReference>
<dbReference type="GO" id="GO:0070181">
    <property type="term" value="F:small ribosomal subunit rRNA binding"/>
    <property type="evidence" value="ECO:0007669"/>
    <property type="project" value="TreeGrafter"/>
</dbReference>
<dbReference type="Gene3D" id="3.30.70.60">
    <property type="match status" value="1"/>
</dbReference>
<organism evidence="5 6">
    <name type="scientific">Fundicoccus ignavus</name>
    <dbReference type="NCBI Taxonomy" id="2664442"/>
    <lineage>
        <taxon>Bacteria</taxon>
        <taxon>Bacillati</taxon>
        <taxon>Bacillota</taxon>
        <taxon>Bacilli</taxon>
        <taxon>Lactobacillales</taxon>
        <taxon>Aerococcaceae</taxon>
        <taxon>Fundicoccus</taxon>
    </lineage>
</organism>
<reference evidence="5 6" key="1">
    <citation type="submission" date="2019-11" db="EMBL/GenBank/DDBJ databases">
        <title>Characterisation of Fundicoccus ignavus gen. nov. sp. nov., a novel genus of the family Aerococcaceae isolated from bulk tank milk.</title>
        <authorList>
            <person name="Siebert A."/>
            <person name="Huptas C."/>
            <person name="Wenning M."/>
            <person name="Scherer S."/>
            <person name="Doll E.V."/>
        </authorList>
    </citation>
    <scope>NUCLEOTIDE SEQUENCE [LARGE SCALE GENOMIC DNA]</scope>
    <source>
        <strain evidence="5 6">WS4759</strain>
    </source>
</reference>
<dbReference type="HAMAP" id="MF_00360">
    <property type="entry name" value="Ribosomal_bS6"/>
    <property type="match status" value="1"/>
</dbReference>
<comment type="function">
    <text evidence="2 4">Binds together with bS18 to 16S ribosomal RNA.</text>
</comment>
<dbReference type="NCBIfam" id="TIGR00166">
    <property type="entry name" value="S6"/>
    <property type="match status" value="1"/>
</dbReference>
<evidence type="ECO:0000256" key="2">
    <source>
        <dbReference type="ARBA" id="ARBA00035104"/>
    </source>
</evidence>
<evidence type="ECO:0000256" key="3">
    <source>
        <dbReference type="ARBA" id="ARBA00035294"/>
    </source>
</evidence>
<dbReference type="Proteomes" id="UP000430975">
    <property type="component" value="Unassembled WGS sequence"/>
</dbReference>
<evidence type="ECO:0000313" key="5">
    <source>
        <dbReference type="EMBL" id="MRI86036.1"/>
    </source>
</evidence>
<dbReference type="SUPFAM" id="SSF54995">
    <property type="entry name" value="Ribosomal protein S6"/>
    <property type="match status" value="1"/>
</dbReference>
<comment type="similarity">
    <text evidence="1 4">Belongs to the bacterial ribosomal protein bS6 family.</text>
</comment>
<dbReference type="Pfam" id="PF01250">
    <property type="entry name" value="Ribosomal_S6"/>
    <property type="match status" value="1"/>
</dbReference>
<keyword evidence="4" id="KW-0687">Ribonucleoprotein</keyword>
<dbReference type="GO" id="GO:0005737">
    <property type="term" value="C:cytoplasm"/>
    <property type="evidence" value="ECO:0007669"/>
    <property type="project" value="UniProtKB-ARBA"/>
</dbReference>
<dbReference type="AlphaFoldDB" id="A0A6I2GFQ0"/>
<dbReference type="GO" id="GO:0006412">
    <property type="term" value="P:translation"/>
    <property type="evidence" value="ECO:0007669"/>
    <property type="project" value="UniProtKB-UniRule"/>
</dbReference>
<name>A0A6I2GFQ0_9LACT</name>
<dbReference type="GO" id="GO:1990904">
    <property type="term" value="C:ribonucleoprotein complex"/>
    <property type="evidence" value="ECO:0007669"/>
    <property type="project" value="UniProtKB-KW"/>
</dbReference>
<evidence type="ECO:0000256" key="4">
    <source>
        <dbReference type="HAMAP-Rule" id="MF_00360"/>
    </source>
</evidence>
<dbReference type="PANTHER" id="PTHR21011:SF1">
    <property type="entry name" value="SMALL RIBOSOMAL SUBUNIT PROTEIN BS6M"/>
    <property type="match status" value="1"/>
</dbReference>
<dbReference type="RefSeq" id="WP_153863837.1">
    <property type="nucleotide sequence ID" value="NZ_WJQS01000008.1"/>
</dbReference>
<sequence>MSQSTKYEILYIIRPDLGEDAKKELIERFDGILTSNGTEIVESKDWAKKRLAYEINDYKEGIYHLINIVASDAKGINEFDRLALINRDILRHMIVKIEA</sequence>
<dbReference type="InterPro" id="IPR020814">
    <property type="entry name" value="Ribosomal_S6_plastid/chlpt"/>
</dbReference>
<protein>
    <recommendedName>
        <fullName evidence="3 4">Small ribosomal subunit protein bS6</fullName>
    </recommendedName>
</protein>
<dbReference type="GO" id="GO:0003735">
    <property type="term" value="F:structural constituent of ribosome"/>
    <property type="evidence" value="ECO:0007669"/>
    <property type="project" value="InterPro"/>
</dbReference>
<dbReference type="GO" id="GO:0005840">
    <property type="term" value="C:ribosome"/>
    <property type="evidence" value="ECO:0007669"/>
    <property type="project" value="UniProtKB-KW"/>
</dbReference>
<gene>
    <name evidence="4" type="primary">rpsF</name>
    <name evidence="5" type="ORF">GIY09_09190</name>
</gene>
<proteinExistence type="inferred from homology"/>
<evidence type="ECO:0000313" key="6">
    <source>
        <dbReference type="Proteomes" id="UP000430975"/>
    </source>
</evidence>
<keyword evidence="4" id="KW-0699">rRNA-binding</keyword>
<comment type="caution">
    <text evidence="5">The sequence shown here is derived from an EMBL/GenBank/DDBJ whole genome shotgun (WGS) entry which is preliminary data.</text>
</comment>
<dbReference type="InterPro" id="IPR014717">
    <property type="entry name" value="Transl_elong_EF1B/ribsomal_bS6"/>
</dbReference>
<accession>A0A6I2GFQ0</accession>
<dbReference type="InterPro" id="IPR035980">
    <property type="entry name" value="Ribosomal_bS6_sf"/>
</dbReference>
<dbReference type="InterPro" id="IPR000529">
    <property type="entry name" value="Ribosomal_bS6"/>
</dbReference>